<accession>A0A4V1Z2E0</accession>
<gene>
    <name evidence="1" type="ORF">ETU37_03975</name>
</gene>
<dbReference type="EMBL" id="SDPU01000012">
    <property type="protein sequence ID" value="RYU14076.1"/>
    <property type="molecule type" value="Genomic_DNA"/>
</dbReference>
<name>A0A4V1Z2E0_9ACTN</name>
<dbReference type="AlphaFoldDB" id="A0A4V1Z2E0"/>
<dbReference type="RefSeq" id="WP_129985590.1">
    <property type="nucleotide sequence ID" value="NZ_SDPU01000012.1"/>
</dbReference>
<evidence type="ECO:0000313" key="1">
    <source>
        <dbReference type="EMBL" id="RYU14076.1"/>
    </source>
</evidence>
<sequence>MNEFTWTISQPAGISMPTISRDRVLSVRALPVTTGVVSLAAGMQRVEGTRVCGYAHIDDAAVVKGAFPGTSAWSPPI</sequence>
<dbReference type="Proteomes" id="UP000291189">
    <property type="component" value="Unassembled WGS sequence"/>
</dbReference>
<protein>
    <submittedName>
        <fullName evidence="1">Uncharacterized protein</fullName>
    </submittedName>
</protein>
<proteinExistence type="predicted"/>
<organism evidence="1 2">
    <name type="scientific">Nocardioides iriomotensis</name>
    <dbReference type="NCBI Taxonomy" id="715784"/>
    <lineage>
        <taxon>Bacteria</taxon>
        <taxon>Bacillati</taxon>
        <taxon>Actinomycetota</taxon>
        <taxon>Actinomycetes</taxon>
        <taxon>Propionibacteriales</taxon>
        <taxon>Nocardioidaceae</taxon>
        <taxon>Nocardioides</taxon>
    </lineage>
</organism>
<evidence type="ECO:0000313" key="2">
    <source>
        <dbReference type="Proteomes" id="UP000291189"/>
    </source>
</evidence>
<reference evidence="1 2" key="1">
    <citation type="submission" date="2019-01" db="EMBL/GenBank/DDBJ databases">
        <title>Nocardioides guangzhouensis sp. nov., an actinobacterium isolated from soil.</title>
        <authorList>
            <person name="Fu Y."/>
            <person name="Cai Y."/>
            <person name="Lin Z."/>
            <person name="Chen P."/>
        </authorList>
    </citation>
    <scope>NUCLEOTIDE SEQUENCE [LARGE SCALE GENOMIC DNA]</scope>
    <source>
        <strain evidence="1 2">NBRC 105384</strain>
    </source>
</reference>
<keyword evidence="2" id="KW-1185">Reference proteome</keyword>
<comment type="caution">
    <text evidence="1">The sequence shown here is derived from an EMBL/GenBank/DDBJ whole genome shotgun (WGS) entry which is preliminary data.</text>
</comment>